<organism evidence="2 3">
    <name type="scientific">Durusdinium trenchii</name>
    <dbReference type="NCBI Taxonomy" id="1381693"/>
    <lineage>
        <taxon>Eukaryota</taxon>
        <taxon>Sar</taxon>
        <taxon>Alveolata</taxon>
        <taxon>Dinophyceae</taxon>
        <taxon>Suessiales</taxon>
        <taxon>Symbiodiniaceae</taxon>
        <taxon>Durusdinium</taxon>
    </lineage>
</organism>
<protein>
    <submittedName>
        <fullName evidence="2">Uncharacterized protein</fullName>
    </submittedName>
</protein>
<accession>A0ABP0KYP9</accession>
<feature type="non-terminal residue" evidence="2">
    <location>
        <position position="1"/>
    </location>
</feature>
<dbReference type="InterPro" id="IPR042171">
    <property type="entry name" value="Acyl-CoA_hotdog"/>
</dbReference>
<evidence type="ECO:0000313" key="3">
    <source>
        <dbReference type="Proteomes" id="UP001642484"/>
    </source>
</evidence>
<name>A0ABP0KYP9_9DINO</name>
<reference evidence="2 3" key="1">
    <citation type="submission" date="2024-02" db="EMBL/GenBank/DDBJ databases">
        <authorList>
            <person name="Chen Y."/>
            <person name="Shah S."/>
            <person name="Dougan E. K."/>
            <person name="Thang M."/>
            <person name="Chan C."/>
        </authorList>
    </citation>
    <scope>NUCLEOTIDE SEQUENCE [LARGE SCALE GENOMIC DNA]</scope>
</reference>
<feature type="region of interest" description="Disordered" evidence="1">
    <location>
        <begin position="1"/>
        <end position="24"/>
    </location>
</feature>
<comment type="caution">
    <text evidence="2">The sequence shown here is derived from an EMBL/GenBank/DDBJ whole genome shotgun (WGS) entry which is preliminary data.</text>
</comment>
<evidence type="ECO:0000313" key="2">
    <source>
        <dbReference type="EMBL" id="CAK9032021.1"/>
    </source>
</evidence>
<proteinExistence type="predicted"/>
<dbReference type="Proteomes" id="UP001642484">
    <property type="component" value="Unassembled WGS sequence"/>
</dbReference>
<evidence type="ECO:0000256" key="1">
    <source>
        <dbReference type="SAM" id="MobiDB-lite"/>
    </source>
</evidence>
<dbReference type="Gene3D" id="2.40.160.210">
    <property type="entry name" value="Acyl-CoA thioesterase, double hotdog domain"/>
    <property type="match status" value="1"/>
</dbReference>
<sequence>GYSVCHQAQMPEVPDPESLPEEPERYKQLLQDPEVQPLVKSILKYQKRVKKNPMDVRVVLDSLNWSHGETGSEPTRDRRDAPDGSEYSRCFGRGWKRDHFGGHHVFIIVSN</sequence>
<keyword evidence="3" id="KW-1185">Reference proteome</keyword>
<feature type="region of interest" description="Disordered" evidence="1">
    <location>
        <begin position="64"/>
        <end position="85"/>
    </location>
</feature>
<gene>
    <name evidence="2" type="ORF">CCMP2556_LOCUS18517</name>
</gene>
<dbReference type="EMBL" id="CAXAMN010010554">
    <property type="protein sequence ID" value="CAK9032021.1"/>
    <property type="molecule type" value="Genomic_DNA"/>
</dbReference>
<feature type="compositionally biased region" description="Polar residues" evidence="1">
    <location>
        <begin position="64"/>
        <end position="73"/>
    </location>
</feature>